<gene>
    <name evidence="1" type="ORF">LPW39_04060</name>
</gene>
<name>A0AAW4XQE5_9BURK</name>
<evidence type="ECO:0000313" key="1">
    <source>
        <dbReference type="EMBL" id="MCD2164307.1"/>
    </source>
</evidence>
<keyword evidence="2" id="KW-1185">Reference proteome</keyword>
<evidence type="ECO:0000313" key="2">
    <source>
        <dbReference type="Proteomes" id="UP001199260"/>
    </source>
</evidence>
<accession>A0AAW4XQE5</accession>
<comment type="caution">
    <text evidence="1">The sequence shown here is derived from an EMBL/GenBank/DDBJ whole genome shotgun (WGS) entry which is preliminary data.</text>
</comment>
<sequence>MNAFTRPAKSIASRLTKPRILKTVDRNPRYHGYYIESGAQAQASTLKTQRILKGALR</sequence>
<proteinExistence type="predicted"/>
<reference evidence="1 2" key="1">
    <citation type="submission" date="2021-11" db="EMBL/GenBank/DDBJ databases">
        <title>Genome sequence.</title>
        <authorList>
            <person name="Sun Q."/>
        </authorList>
    </citation>
    <scope>NUCLEOTIDE SEQUENCE [LARGE SCALE GENOMIC DNA]</scope>
    <source>
        <strain evidence="1 2">KCTC 12005</strain>
    </source>
</reference>
<dbReference type="EMBL" id="JAJNCT010000005">
    <property type="protein sequence ID" value="MCD2164307.1"/>
    <property type="molecule type" value="Genomic_DNA"/>
</dbReference>
<evidence type="ECO:0008006" key="3">
    <source>
        <dbReference type="Google" id="ProtNLM"/>
    </source>
</evidence>
<dbReference type="AlphaFoldDB" id="A0AAW4XQE5"/>
<dbReference type="RefSeq" id="WP_230771537.1">
    <property type="nucleotide sequence ID" value="NZ_JAJNCT010000005.1"/>
</dbReference>
<dbReference type="Proteomes" id="UP001199260">
    <property type="component" value="Unassembled WGS sequence"/>
</dbReference>
<protein>
    <recommendedName>
        <fullName evidence="3">Transposase</fullName>
    </recommendedName>
</protein>
<organism evidence="1 2">
    <name type="scientific">Comamonas koreensis</name>
    <dbReference type="NCBI Taxonomy" id="160825"/>
    <lineage>
        <taxon>Bacteria</taxon>
        <taxon>Pseudomonadati</taxon>
        <taxon>Pseudomonadota</taxon>
        <taxon>Betaproteobacteria</taxon>
        <taxon>Burkholderiales</taxon>
        <taxon>Comamonadaceae</taxon>
        <taxon>Comamonas</taxon>
    </lineage>
</organism>